<dbReference type="InterPro" id="IPR003489">
    <property type="entry name" value="RHF/RaiA"/>
</dbReference>
<dbReference type="EMBL" id="JAMOIM010000004">
    <property type="protein sequence ID" value="MCW6507906.1"/>
    <property type="molecule type" value="Genomic_DNA"/>
</dbReference>
<comment type="caution">
    <text evidence="6">The sequence shown here is derived from an EMBL/GenBank/DDBJ whole genome shotgun (WGS) entry which is preliminary data.</text>
</comment>
<proteinExistence type="inferred from homology"/>
<comment type="subunit">
    <text evidence="2">Associates exclusively with 100S ribosomes, which are dimers of 70S ribosomes.</text>
</comment>
<dbReference type="PANTHER" id="PTHR33231">
    <property type="entry name" value="30S RIBOSOMAL PROTEIN"/>
    <property type="match status" value="1"/>
</dbReference>
<dbReference type="Gene3D" id="3.30.160.100">
    <property type="entry name" value="Ribosome hibernation promotion factor-like"/>
    <property type="match status" value="1"/>
</dbReference>
<evidence type="ECO:0000313" key="6">
    <source>
        <dbReference type="EMBL" id="MCW6507906.1"/>
    </source>
</evidence>
<dbReference type="GO" id="GO:0043024">
    <property type="term" value="F:ribosomal small subunit binding"/>
    <property type="evidence" value="ECO:0007669"/>
    <property type="project" value="TreeGrafter"/>
</dbReference>
<comment type="subunit">
    <text evidence="4">Interacts with 100S ribosomes.</text>
</comment>
<reference evidence="6" key="1">
    <citation type="submission" date="2022-05" db="EMBL/GenBank/DDBJ databases">
        <authorList>
            <person name="Pankratov T."/>
        </authorList>
    </citation>
    <scope>NUCLEOTIDE SEQUENCE</scope>
    <source>
        <strain evidence="6">BP6-180914</strain>
    </source>
</reference>
<comment type="function">
    <text evidence="4">Required for dimerization of active 70S ribosomes into 100S ribosomes in stationary phase; 100S ribosomes are translationally inactive and sometimes present during exponential growth.</text>
</comment>
<dbReference type="CDD" id="cd00552">
    <property type="entry name" value="RaiA"/>
    <property type="match status" value="1"/>
</dbReference>
<feature type="domain" description="Sigma 54 modulation/S30EA ribosomal protein C-terminal" evidence="5">
    <location>
        <begin position="128"/>
        <end position="180"/>
    </location>
</feature>
<dbReference type="Pfam" id="PF02482">
    <property type="entry name" value="Ribosomal_S30AE"/>
    <property type="match status" value="1"/>
</dbReference>
<sequence>MTLRVSGKNLTIGEALQDHARTRITTAVGRYFDGPITGHVTIETEGSGYRSDLTLHLTSGTTLQVEGRAHEPYPCFDQAADKLERRLRRYKSKLRERHPGSGVASLPLMPDRTIEQPDQELDAVGYSPVIVAETKKPLTAMSVAAAVSELDLSGAPVLVFRHSGNDHVNIVYRRTDGHIGWIDPYDLES</sequence>
<protein>
    <recommendedName>
        <fullName evidence="3 4">Ribosome hibernation promoting factor</fullName>
        <shortName evidence="4">HPF</shortName>
    </recommendedName>
</protein>
<dbReference type="AlphaFoldDB" id="A0AA42CJC3"/>
<dbReference type="Proteomes" id="UP001165667">
    <property type="component" value="Unassembled WGS sequence"/>
</dbReference>
<evidence type="ECO:0000256" key="3">
    <source>
        <dbReference type="ARBA" id="ARBA00041148"/>
    </source>
</evidence>
<gene>
    <name evidence="6" type="primary">raiA</name>
    <name evidence="4" type="synonym">hpf</name>
    <name evidence="6" type="ORF">M8523_07720</name>
</gene>
<evidence type="ECO:0000256" key="1">
    <source>
        <dbReference type="ARBA" id="ARBA00022845"/>
    </source>
</evidence>
<dbReference type="RefSeq" id="WP_282584275.1">
    <property type="nucleotide sequence ID" value="NZ_JAMOIM010000004.1"/>
</dbReference>
<evidence type="ECO:0000313" key="7">
    <source>
        <dbReference type="Proteomes" id="UP001165667"/>
    </source>
</evidence>
<dbReference type="Gene3D" id="3.30.505.50">
    <property type="entry name" value="Sigma 54 modulation/S30EA ribosomal protein, C-terminal domain"/>
    <property type="match status" value="1"/>
</dbReference>
<dbReference type="PANTHER" id="PTHR33231:SF1">
    <property type="entry name" value="30S RIBOSOMAL PROTEIN"/>
    <property type="match status" value="1"/>
</dbReference>
<dbReference type="GO" id="GO:0045900">
    <property type="term" value="P:negative regulation of translational elongation"/>
    <property type="evidence" value="ECO:0007669"/>
    <property type="project" value="TreeGrafter"/>
</dbReference>
<keyword evidence="4" id="KW-0963">Cytoplasm</keyword>
<keyword evidence="1 4" id="KW-0810">Translation regulation</keyword>
<dbReference type="InterPro" id="IPR038416">
    <property type="entry name" value="Ribosom_S30AE_C_sf"/>
</dbReference>
<dbReference type="InterPro" id="IPR050574">
    <property type="entry name" value="HPF/YfiA_ribosome-assoc"/>
</dbReference>
<dbReference type="HAMAP" id="MF_00839">
    <property type="entry name" value="HPF"/>
    <property type="match status" value="1"/>
</dbReference>
<dbReference type="InterPro" id="IPR034694">
    <property type="entry name" value="HPF_long/plastid"/>
</dbReference>
<comment type="subcellular location">
    <subcellularLocation>
        <location evidence="4">Cytoplasm</location>
    </subcellularLocation>
</comment>
<dbReference type="GO" id="GO:0022627">
    <property type="term" value="C:cytosolic small ribosomal subunit"/>
    <property type="evidence" value="ECO:0007669"/>
    <property type="project" value="TreeGrafter"/>
</dbReference>
<evidence type="ECO:0000256" key="2">
    <source>
        <dbReference type="ARBA" id="ARBA00038695"/>
    </source>
</evidence>
<dbReference type="NCBIfam" id="TIGR00741">
    <property type="entry name" value="yfiA"/>
    <property type="match status" value="1"/>
</dbReference>
<dbReference type="InterPro" id="IPR032528">
    <property type="entry name" value="Ribosom_S30AE_C"/>
</dbReference>
<keyword evidence="7" id="KW-1185">Reference proteome</keyword>
<dbReference type="InterPro" id="IPR036567">
    <property type="entry name" value="RHF-like"/>
</dbReference>
<evidence type="ECO:0000259" key="5">
    <source>
        <dbReference type="Pfam" id="PF16321"/>
    </source>
</evidence>
<evidence type="ECO:0000256" key="4">
    <source>
        <dbReference type="HAMAP-Rule" id="MF_00839"/>
    </source>
</evidence>
<comment type="similarity">
    <text evidence="4">Belongs to the HPF/YfiA ribosome-associated protein family. Long HPF subfamily.</text>
</comment>
<name>A0AA42CJC3_9HYPH</name>
<organism evidence="6 7">
    <name type="scientific">Lichenifustis flavocetrariae</name>
    <dbReference type="NCBI Taxonomy" id="2949735"/>
    <lineage>
        <taxon>Bacteria</taxon>
        <taxon>Pseudomonadati</taxon>
        <taxon>Pseudomonadota</taxon>
        <taxon>Alphaproteobacteria</taxon>
        <taxon>Hyphomicrobiales</taxon>
        <taxon>Lichenihabitantaceae</taxon>
        <taxon>Lichenifustis</taxon>
    </lineage>
</organism>
<accession>A0AA42CJC3</accession>
<dbReference type="SUPFAM" id="SSF69754">
    <property type="entry name" value="Ribosome binding protein Y (YfiA homologue)"/>
    <property type="match status" value="1"/>
</dbReference>
<dbReference type="Pfam" id="PF16321">
    <property type="entry name" value="Ribosom_S30AE_C"/>
    <property type="match status" value="1"/>
</dbReference>